<reference evidence="1 2" key="1">
    <citation type="submission" date="2016-08" db="EMBL/GenBank/DDBJ databases">
        <authorList>
            <person name="Seilhamer J.J."/>
        </authorList>
    </citation>
    <scope>NUCLEOTIDE SEQUENCE [LARGE SCALE GENOMIC DNA]</scope>
    <source>
        <strain evidence="1 2">NML150140-1</strain>
    </source>
</reference>
<evidence type="ECO:0000313" key="1">
    <source>
        <dbReference type="EMBL" id="ODR46953.1"/>
    </source>
</evidence>
<proteinExistence type="predicted"/>
<evidence type="ECO:0000313" key="2">
    <source>
        <dbReference type="Proteomes" id="UP000094271"/>
    </source>
</evidence>
<name>A0A1E3UC35_9FIRM</name>
<dbReference type="OrthoDB" id="931708at2"/>
<dbReference type="AlphaFoldDB" id="A0A1E3UC35"/>
<dbReference type="Gene3D" id="3.40.50.880">
    <property type="match status" value="1"/>
</dbReference>
<dbReference type="InterPro" id="IPR029062">
    <property type="entry name" value="Class_I_gatase-like"/>
</dbReference>
<dbReference type="EMBL" id="MEHA01000021">
    <property type="protein sequence ID" value="ODR46953.1"/>
    <property type="molecule type" value="Genomic_DNA"/>
</dbReference>
<sequence>MKKGLYFMGWQRDMWNYHPSLPIKNMHMIEDITEMHGNMLLWSCLGSGAIGLPYLALEAEGAVEPRMRLYGYMNDREFCGECRKRGIRPFAVLWKAQLWEFAAEWNEDETQLLALNIHRDAGVKKGYVGMSELSVNRYPYVFPPIEQFFPQGLTDFKGDKVGDYLEEFKAVSLEGRNILARWLMAPEHDHKCYSACANKDSYLAYLKKETEMMIDANAGGLHIDEYDSQKHVFNNAGCFCPECVDKFRRYLKEKRIFLPADAGELKEFDYRAYLLQKGYGDRDLVAGKGNQRWEIPLFREYARMQMDSIEYVVREVAEHAKAYARRQRDEEFPVSANLFNCYPHSWDCKKHLDILAGEKTNISLRQDGWYQFAFGWLNGKECCFVEDPNQYVRDMAEDMKNGINDRFILFLLEPLAHGFHLAFPYGSWLQNQVKDALWPDLRMLKRLGPWLDEHEAAFPMNPAADLAVIYDWQSASENQWTKPPAGWQGVYGNGGLPEELGAEGAFAGDGEFDSFFRLLQKLSDRHILYRVIYESPDEPLCYERLSSFGMVLLPDAFAMRREDIKLLRNYQNGGGQVITVGQEPENGFRADRHFEEENMDALIKMLECREQEITAPEEDGYGIAWHDTGNGRALHIINYSYDSDSHRIRNLPELCFRLGKTWRLGCVSTFPENPLLEVSYRQQTLEVKNAGIYTIIELMDV</sequence>
<accession>A0A1E3UC35</accession>
<dbReference type="Proteomes" id="UP000094271">
    <property type="component" value="Unassembled WGS sequence"/>
</dbReference>
<protein>
    <submittedName>
        <fullName evidence="1">Uncharacterized protein</fullName>
    </submittedName>
</protein>
<dbReference type="RefSeq" id="WP_069431982.1">
    <property type="nucleotide sequence ID" value="NZ_MEHA01000021.1"/>
</dbReference>
<organism evidence="1 2">
    <name type="scientific">Eisenbergiella tayi</name>
    <dbReference type="NCBI Taxonomy" id="1432052"/>
    <lineage>
        <taxon>Bacteria</taxon>
        <taxon>Bacillati</taxon>
        <taxon>Bacillota</taxon>
        <taxon>Clostridia</taxon>
        <taxon>Lachnospirales</taxon>
        <taxon>Lachnospiraceae</taxon>
        <taxon>Eisenbergiella</taxon>
    </lineage>
</organism>
<gene>
    <name evidence="1" type="ORF">BEI59_23285</name>
</gene>
<comment type="caution">
    <text evidence="1">The sequence shown here is derived from an EMBL/GenBank/DDBJ whole genome shotgun (WGS) entry which is preliminary data.</text>
</comment>